<accession>A0ACC2JCK1</accession>
<keyword evidence="2" id="KW-1185">Reference proteome</keyword>
<comment type="caution">
    <text evidence="1">The sequence shown here is derived from an EMBL/GenBank/DDBJ whole genome shotgun (WGS) entry which is preliminary data.</text>
</comment>
<organism evidence="1 2">
    <name type="scientific">Lasiodiplodia mahajangana</name>
    <dbReference type="NCBI Taxonomy" id="1108764"/>
    <lineage>
        <taxon>Eukaryota</taxon>
        <taxon>Fungi</taxon>
        <taxon>Dikarya</taxon>
        <taxon>Ascomycota</taxon>
        <taxon>Pezizomycotina</taxon>
        <taxon>Dothideomycetes</taxon>
        <taxon>Dothideomycetes incertae sedis</taxon>
        <taxon>Botryosphaeriales</taxon>
        <taxon>Botryosphaeriaceae</taxon>
        <taxon>Lasiodiplodia</taxon>
    </lineage>
</organism>
<name>A0ACC2JCK1_9PEZI</name>
<proteinExistence type="predicted"/>
<evidence type="ECO:0000313" key="1">
    <source>
        <dbReference type="EMBL" id="KAJ8125224.1"/>
    </source>
</evidence>
<evidence type="ECO:0000313" key="2">
    <source>
        <dbReference type="Proteomes" id="UP001153332"/>
    </source>
</evidence>
<sequence>MDTDAPATSLAKARAYYTDKQYPKATAIFKQITNSCACGVQARASPCCCKSLVPAIANSAVEAELRKKCICSAKSDVRCRSADHIDALDGLAAVYEAKRHMDTAIVIAEAMINLAPREPKGYLRLGRILRLQRSYRHAFQTYQQGIELVGKKNPSHPLLSILRQMRDKIRYSAVATDPLPLMPLELVAMIFKNLDFRSLCNCLRVSKSWKNLLTTRDKTIQALWRVQHFGRCTKAGLPSVRRGLDHTQMDRRLVSESKNSQTASVERDGSAKHQQHDQPMRPATD</sequence>
<protein>
    <submittedName>
        <fullName evidence="1">Uncharacterized protein</fullName>
    </submittedName>
</protein>
<dbReference type="EMBL" id="JAPUUL010002494">
    <property type="protein sequence ID" value="KAJ8125224.1"/>
    <property type="molecule type" value="Genomic_DNA"/>
</dbReference>
<dbReference type="Proteomes" id="UP001153332">
    <property type="component" value="Unassembled WGS sequence"/>
</dbReference>
<reference evidence="1" key="1">
    <citation type="submission" date="2022-12" db="EMBL/GenBank/DDBJ databases">
        <title>Genome Sequence of Lasiodiplodia mahajangana.</title>
        <authorList>
            <person name="Buettner E."/>
        </authorList>
    </citation>
    <scope>NUCLEOTIDE SEQUENCE</scope>
    <source>
        <strain evidence="1">VT137</strain>
    </source>
</reference>
<gene>
    <name evidence="1" type="ORF">O1611_g8415</name>
</gene>